<name>A0A1M6V0R4_9FLAO</name>
<organism evidence="1 2">
    <name type="scientific">Maribacter aquivivus</name>
    <dbReference type="NCBI Taxonomy" id="228958"/>
    <lineage>
        <taxon>Bacteria</taxon>
        <taxon>Pseudomonadati</taxon>
        <taxon>Bacteroidota</taxon>
        <taxon>Flavobacteriia</taxon>
        <taxon>Flavobacteriales</taxon>
        <taxon>Flavobacteriaceae</taxon>
        <taxon>Maribacter</taxon>
    </lineage>
</organism>
<protein>
    <submittedName>
        <fullName evidence="1">Uncharacterized protein</fullName>
    </submittedName>
</protein>
<keyword evidence="2" id="KW-1185">Reference proteome</keyword>
<gene>
    <name evidence="1" type="ORF">SAMN04488007_3760</name>
</gene>
<evidence type="ECO:0000313" key="1">
    <source>
        <dbReference type="EMBL" id="SHK74906.1"/>
    </source>
</evidence>
<dbReference type="AlphaFoldDB" id="A0A1M6V0R4"/>
<proteinExistence type="predicted"/>
<dbReference type="OrthoDB" id="1179579at2"/>
<sequence length="65" mass="7147">MSLPHRIVLVILACIVLQSCSKDTDLISEFVVLDASKKECRAVEISADLDLEKSEKTVALIPFSD</sequence>
<reference evidence="2" key="1">
    <citation type="submission" date="2016-11" db="EMBL/GenBank/DDBJ databases">
        <authorList>
            <person name="Varghese N."/>
            <person name="Submissions S."/>
        </authorList>
    </citation>
    <scope>NUCLEOTIDE SEQUENCE [LARGE SCALE GENOMIC DNA]</scope>
    <source>
        <strain evidence="2">DSM 16478</strain>
    </source>
</reference>
<accession>A0A1M6V0R4</accession>
<dbReference type="PROSITE" id="PS51257">
    <property type="entry name" value="PROKAR_LIPOPROTEIN"/>
    <property type="match status" value="1"/>
</dbReference>
<dbReference type="Proteomes" id="UP000184314">
    <property type="component" value="Unassembled WGS sequence"/>
</dbReference>
<dbReference type="RefSeq" id="WP_073247073.1">
    <property type="nucleotide sequence ID" value="NZ_FQZX01000004.1"/>
</dbReference>
<dbReference type="EMBL" id="FQZX01000004">
    <property type="protein sequence ID" value="SHK74906.1"/>
    <property type="molecule type" value="Genomic_DNA"/>
</dbReference>
<evidence type="ECO:0000313" key="2">
    <source>
        <dbReference type="Proteomes" id="UP000184314"/>
    </source>
</evidence>